<sequence length="264" mass="28363">MSKKKKSTKRHHWLSSLTHIAEHEKHTIQILDISLAGSSENFLELLHLLVVEESDLLHQRRGQAVGKERKCGDLKPRVGATEAHECDGVDVPGIDLEVKLALREDHGVSLVERREVDIVGGGDETSADGAFDDEKQLGATGVGVKGDDAVGGDVEAGGRHAESVDARELADEGWRHGGLDEVGSIAGHTETREDEVVAGDCGDFLARVTCRGIRGGEFAHAEVLHKAIGSREEEEEGEEDARRSCSTVGHSALLFSDFGLEGVI</sequence>
<name>A0A8D7BAU9_MUSAM</name>
<reference evidence="1" key="1">
    <citation type="submission" date="2021-03" db="EMBL/GenBank/DDBJ databases">
        <authorList>
            <consortium name="Genoscope - CEA"/>
            <person name="William W."/>
        </authorList>
    </citation>
    <scope>NUCLEOTIDE SEQUENCE</scope>
    <source>
        <strain evidence="1">Doubled-haploid Pahang</strain>
    </source>
</reference>
<gene>
    <name evidence="1" type="ORF">GSMUA_75300.1</name>
</gene>
<accession>A0A8D7BAU9</accession>
<organism evidence="1">
    <name type="scientific">Musa acuminata subsp. malaccensis</name>
    <name type="common">Wild banana</name>
    <name type="synonym">Musa malaccensis</name>
    <dbReference type="NCBI Taxonomy" id="214687"/>
    <lineage>
        <taxon>Eukaryota</taxon>
        <taxon>Viridiplantae</taxon>
        <taxon>Streptophyta</taxon>
        <taxon>Embryophyta</taxon>
        <taxon>Tracheophyta</taxon>
        <taxon>Spermatophyta</taxon>
        <taxon>Magnoliopsida</taxon>
        <taxon>Liliopsida</taxon>
        <taxon>Zingiberales</taxon>
        <taxon>Musaceae</taxon>
        <taxon>Musa</taxon>
    </lineage>
</organism>
<evidence type="ECO:0000313" key="1">
    <source>
        <dbReference type="EMBL" id="CAG1862636.1"/>
    </source>
</evidence>
<protein>
    <submittedName>
        <fullName evidence="1">(wild Malaysian banana) hypothetical protein</fullName>
    </submittedName>
</protein>
<dbReference type="EMBL" id="HG996467">
    <property type="protein sequence ID" value="CAG1862636.1"/>
    <property type="molecule type" value="Genomic_DNA"/>
</dbReference>
<proteinExistence type="predicted"/>
<dbReference type="AlphaFoldDB" id="A0A8D7BAU9"/>